<evidence type="ECO:0000256" key="8">
    <source>
        <dbReference type="PROSITE-ProRule" id="PRU00169"/>
    </source>
</evidence>
<evidence type="ECO:0000256" key="2">
    <source>
        <dbReference type="ARBA" id="ARBA00022553"/>
    </source>
</evidence>
<dbReference type="EMBL" id="QRHA01000002">
    <property type="protein sequence ID" value="RDV28098.1"/>
    <property type="molecule type" value="Genomic_DNA"/>
</dbReference>
<gene>
    <name evidence="12" type="ORF">DXV75_03800</name>
</gene>
<feature type="domain" description="Response regulatory" evidence="10">
    <location>
        <begin position="1"/>
        <end position="115"/>
    </location>
</feature>
<dbReference type="InterPro" id="IPR036388">
    <property type="entry name" value="WH-like_DNA-bd_sf"/>
</dbReference>
<feature type="domain" description="OmpR/PhoB-type" evidence="11">
    <location>
        <begin position="130"/>
        <end position="229"/>
    </location>
</feature>
<dbReference type="InterPro" id="IPR001789">
    <property type="entry name" value="Sig_transdc_resp-reg_receiver"/>
</dbReference>
<dbReference type="InterPro" id="IPR011006">
    <property type="entry name" value="CheY-like_superfamily"/>
</dbReference>
<comment type="caution">
    <text evidence="12">The sequence shown here is derived from an EMBL/GenBank/DDBJ whole genome shotgun (WGS) entry which is preliminary data.</text>
</comment>
<dbReference type="FunFam" id="1.10.10.10:FF:000018">
    <property type="entry name" value="DNA-binding response regulator ResD"/>
    <property type="match status" value="1"/>
</dbReference>
<feature type="DNA-binding region" description="OmpR/PhoB-type" evidence="9">
    <location>
        <begin position="130"/>
        <end position="229"/>
    </location>
</feature>
<dbReference type="Gene3D" id="6.10.250.690">
    <property type="match status" value="1"/>
</dbReference>
<dbReference type="PROSITE" id="PS50110">
    <property type="entry name" value="RESPONSE_REGULATORY"/>
    <property type="match status" value="1"/>
</dbReference>
<sequence>MVLVVQSDQKHQQRIRDNLTKIGIRCECTGNGVSGFHQFLSRHYALVILDVYLNDGCGLDICQRIRQHNFEQPIMFVSASVSDTDRILGLELGADDFLSEPYCNREFQARVKVQLRHHQAHTVNESETKGHELRVGPLLLDEKQHYAEWYGREIELTAKEFTLLGYLARNPNQVFTRAQLLQAVWGYAHNGYEHNINSHINRLRNKLNRCTPGGGPIQTVWGVGYKFTPANCEGAQVRLAHAQQLVFTERA</sequence>
<dbReference type="GO" id="GO:0006355">
    <property type="term" value="P:regulation of DNA-templated transcription"/>
    <property type="evidence" value="ECO:0007669"/>
    <property type="project" value="InterPro"/>
</dbReference>
<keyword evidence="6" id="KW-0804">Transcription</keyword>
<evidence type="ECO:0000256" key="9">
    <source>
        <dbReference type="PROSITE-ProRule" id="PRU01091"/>
    </source>
</evidence>
<dbReference type="PROSITE" id="PS51755">
    <property type="entry name" value="OMPR_PHOB"/>
    <property type="match status" value="1"/>
</dbReference>
<evidence type="ECO:0000256" key="7">
    <source>
        <dbReference type="ARBA" id="ARBA00024735"/>
    </source>
</evidence>
<dbReference type="SMART" id="SM00862">
    <property type="entry name" value="Trans_reg_C"/>
    <property type="match status" value="1"/>
</dbReference>
<accession>A0A3D8MC56</accession>
<reference evidence="13" key="1">
    <citation type="submission" date="2018-08" db="EMBL/GenBank/DDBJ databases">
        <authorList>
            <person name="Zhang J."/>
            <person name="Du Z.-J."/>
        </authorList>
    </citation>
    <scope>NUCLEOTIDE SEQUENCE [LARGE SCALE GENOMIC DNA]</scope>
    <source>
        <strain evidence="13">KCTC 52655</strain>
    </source>
</reference>
<dbReference type="Gene3D" id="3.40.50.2300">
    <property type="match status" value="1"/>
</dbReference>
<comment type="function">
    <text evidence="7">This protein is a positive regulator for the phosphate regulon. Transcription of this operon is positively regulated by PhoB and PhoR when phosphate is limited.</text>
</comment>
<proteinExistence type="predicted"/>
<evidence type="ECO:0000259" key="11">
    <source>
        <dbReference type="PROSITE" id="PS51755"/>
    </source>
</evidence>
<evidence type="ECO:0000259" key="10">
    <source>
        <dbReference type="PROSITE" id="PS50110"/>
    </source>
</evidence>
<keyword evidence="4" id="KW-0805">Transcription regulation</keyword>
<protein>
    <recommendedName>
        <fullName evidence="1">Phosphate regulon transcriptional regulatory protein PhoB</fullName>
    </recommendedName>
</protein>
<dbReference type="GO" id="GO:0000976">
    <property type="term" value="F:transcription cis-regulatory region binding"/>
    <property type="evidence" value="ECO:0007669"/>
    <property type="project" value="TreeGrafter"/>
</dbReference>
<keyword evidence="2 8" id="KW-0597">Phosphoprotein</keyword>
<dbReference type="GO" id="GO:0000156">
    <property type="term" value="F:phosphorelay response regulator activity"/>
    <property type="evidence" value="ECO:0007669"/>
    <property type="project" value="TreeGrafter"/>
</dbReference>
<dbReference type="PANTHER" id="PTHR48111">
    <property type="entry name" value="REGULATOR OF RPOS"/>
    <property type="match status" value="1"/>
</dbReference>
<dbReference type="SUPFAM" id="SSF52172">
    <property type="entry name" value="CheY-like"/>
    <property type="match status" value="1"/>
</dbReference>
<dbReference type="GO" id="GO:0005829">
    <property type="term" value="C:cytosol"/>
    <property type="evidence" value="ECO:0007669"/>
    <property type="project" value="TreeGrafter"/>
</dbReference>
<evidence type="ECO:0000256" key="3">
    <source>
        <dbReference type="ARBA" id="ARBA00023012"/>
    </source>
</evidence>
<evidence type="ECO:0000256" key="1">
    <source>
        <dbReference type="ARBA" id="ARBA00013332"/>
    </source>
</evidence>
<dbReference type="Pfam" id="PF00486">
    <property type="entry name" value="Trans_reg_C"/>
    <property type="match status" value="1"/>
</dbReference>
<keyword evidence="3" id="KW-0902">Two-component regulatory system</keyword>
<dbReference type="PANTHER" id="PTHR48111:SF1">
    <property type="entry name" value="TWO-COMPONENT RESPONSE REGULATOR ORR33"/>
    <property type="match status" value="1"/>
</dbReference>
<dbReference type="InterPro" id="IPR016032">
    <property type="entry name" value="Sig_transdc_resp-reg_C-effctor"/>
</dbReference>
<dbReference type="Gene3D" id="1.10.10.10">
    <property type="entry name" value="Winged helix-like DNA-binding domain superfamily/Winged helix DNA-binding domain"/>
    <property type="match status" value="1"/>
</dbReference>
<dbReference type="Proteomes" id="UP000256561">
    <property type="component" value="Unassembled WGS sequence"/>
</dbReference>
<evidence type="ECO:0000313" key="12">
    <source>
        <dbReference type="EMBL" id="RDV28098.1"/>
    </source>
</evidence>
<name>A0A3D8MC56_9ALTE</name>
<dbReference type="GO" id="GO:0032993">
    <property type="term" value="C:protein-DNA complex"/>
    <property type="evidence" value="ECO:0007669"/>
    <property type="project" value="TreeGrafter"/>
</dbReference>
<feature type="modified residue" description="4-aspartylphosphate" evidence="8">
    <location>
        <position position="50"/>
    </location>
</feature>
<keyword evidence="5 9" id="KW-0238">DNA-binding</keyword>
<dbReference type="Pfam" id="PF00072">
    <property type="entry name" value="Response_reg"/>
    <property type="match status" value="1"/>
</dbReference>
<keyword evidence="13" id="KW-1185">Reference proteome</keyword>
<evidence type="ECO:0000256" key="5">
    <source>
        <dbReference type="ARBA" id="ARBA00023125"/>
    </source>
</evidence>
<dbReference type="SMART" id="SM00448">
    <property type="entry name" value="REC"/>
    <property type="match status" value="1"/>
</dbReference>
<dbReference type="OrthoDB" id="9802426at2"/>
<evidence type="ECO:0000256" key="4">
    <source>
        <dbReference type="ARBA" id="ARBA00023015"/>
    </source>
</evidence>
<dbReference type="CDD" id="cd00383">
    <property type="entry name" value="trans_reg_C"/>
    <property type="match status" value="1"/>
</dbReference>
<organism evidence="12 13">
    <name type="scientific">Alteromonas aestuariivivens</name>
    <dbReference type="NCBI Taxonomy" id="1938339"/>
    <lineage>
        <taxon>Bacteria</taxon>
        <taxon>Pseudomonadati</taxon>
        <taxon>Pseudomonadota</taxon>
        <taxon>Gammaproteobacteria</taxon>
        <taxon>Alteromonadales</taxon>
        <taxon>Alteromonadaceae</taxon>
        <taxon>Alteromonas/Salinimonas group</taxon>
        <taxon>Alteromonas</taxon>
    </lineage>
</organism>
<dbReference type="RefSeq" id="WP_115592056.1">
    <property type="nucleotide sequence ID" value="NZ_QRHA01000002.1"/>
</dbReference>
<dbReference type="SUPFAM" id="SSF46894">
    <property type="entry name" value="C-terminal effector domain of the bipartite response regulators"/>
    <property type="match status" value="1"/>
</dbReference>
<evidence type="ECO:0000313" key="13">
    <source>
        <dbReference type="Proteomes" id="UP000256561"/>
    </source>
</evidence>
<dbReference type="AlphaFoldDB" id="A0A3D8MC56"/>
<evidence type="ECO:0000256" key="6">
    <source>
        <dbReference type="ARBA" id="ARBA00023163"/>
    </source>
</evidence>
<dbReference type="InterPro" id="IPR039420">
    <property type="entry name" value="WalR-like"/>
</dbReference>
<dbReference type="InterPro" id="IPR001867">
    <property type="entry name" value="OmpR/PhoB-type_DNA-bd"/>
</dbReference>